<feature type="region of interest" description="Disordered" evidence="1">
    <location>
        <begin position="56"/>
        <end position="82"/>
    </location>
</feature>
<accession>A0A8B8C2V4</accession>
<dbReference type="Proteomes" id="UP000694844">
    <property type="component" value="Chromosome 9"/>
</dbReference>
<feature type="region of interest" description="Disordered" evidence="1">
    <location>
        <begin position="684"/>
        <end position="712"/>
    </location>
</feature>
<dbReference type="OrthoDB" id="6159959at2759"/>
<dbReference type="InterPro" id="IPR012985">
    <property type="entry name" value="Peptidase_S64_Ssy5"/>
</dbReference>
<evidence type="ECO:0000313" key="2">
    <source>
        <dbReference type="Proteomes" id="UP000694844"/>
    </source>
</evidence>
<name>A0A8B8C2V4_CRAVI</name>
<keyword evidence="2" id="KW-1185">Reference proteome</keyword>
<organism evidence="2 3">
    <name type="scientific">Crassostrea virginica</name>
    <name type="common">Eastern oyster</name>
    <dbReference type="NCBI Taxonomy" id="6565"/>
    <lineage>
        <taxon>Eukaryota</taxon>
        <taxon>Metazoa</taxon>
        <taxon>Spiralia</taxon>
        <taxon>Lophotrochozoa</taxon>
        <taxon>Mollusca</taxon>
        <taxon>Bivalvia</taxon>
        <taxon>Autobranchia</taxon>
        <taxon>Pteriomorphia</taxon>
        <taxon>Ostreida</taxon>
        <taxon>Ostreoidea</taxon>
        <taxon>Ostreidae</taxon>
        <taxon>Crassostrea</taxon>
    </lineage>
</organism>
<sequence>MLILKIIKKRQKDISTDGRKKKKRYETDILRLQRHYNAIVKLLEIKKKYEKTLRDNLENKNSEMNKTKPSLKEKKEHTEGNSFNSLRYKDGCINEALLESRMGNIFNAEEIVIAATNSVQMGDDSTISLEDKDEDTCSLTNEKSPYLGQVNQHVAAQQVEVNSVCLQRELFHHFNYIFNLAKDCEPRVRKICESMEANELLNRDAFIRIRYVGKLNDDIPLQKTIRNGKTNMSTDQVEWKTSPLVCFQNELSLDVAIQLLSGVEGYPKILIISERIAENIDRKADDIILVIQDHFLAEITECLEAPLGLLLDEWINAINTLTPTKQNQWVVEEIKTIREEMSFKEISSRSQSHGIASIVPSDVKKYLFGRDDVNSFGIWYNSSFKVFTKKGAKKGADTLKLIEELRVLNQEFFQKYSLKIETKKIDVKLSLMQGDGILPEAPNEKGDYKMGTLGGFAIKTDDPQQKYALTCGHIFPTRNLPAFADVSLQYKQIGTSVFSTGDKSLCHSIAYEETEERQETTLLSTEEERNNDSGANGNSEKEEYFSDFAVIKIDESVSKDCDVTFRRDDRTETNARVYKGSINDLGFVYKIGAVTNKTKGKIVSPEHYFNETDHIRNFVFFVKGFGEPFSTDGDSGSLVFSRPKNESHNFVNVVGMVCGHDANFEEENEERLEKEVLYSREADNSEGLKKRKMESSFSPNESSDQGKRDDAACNDTEHLSMCFYIQPALNLFEKEAKESLKFYDDLPTSPLQ</sequence>
<dbReference type="KEGG" id="cvn:111115109"/>
<proteinExistence type="predicted"/>
<reference evidence="3" key="1">
    <citation type="submission" date="2025-08" db="UniProtKB">
        <authorList>
            <consortium name="RefSeq"/>
        </authorList>
    </citation>
    <scope>IDENTIFICATION</scope>
    <source>
        <tissue evidence="3">Whole sample</tissue>
    </source>
</reference>
<protein>
    <submittedName>
        <fullName evidence="3">Uncharacterized protein LOC111115109</fullName>
    </submittedName>
</protein>
<feature type="region of interest" description="Disordered" evidence="1">
    <location>
        <begin position="516"/>
        <end position="540"/>
    </location>
</feature>
<evidence type="ECO:0000256" key="1">
    <source>
        <dbReference type="SAM" id="MobiDB-lite"/>
    </source>
</evidence>
<dbReference type="AlphaFoldDB" id="A0A8B8C2V4"/>
<dbReference type="GeneID" id="111115109"/>
<evidence type="ECO:0000313" key="3">
    <source>
        <dbReference type="RefSeq" id="XP_022309424.1"/>
    </source>
</evidence>
<dbReference type="RefSeq" id="XP_022309424.1">
    <property type="nucleotide sequence ID" value="XM_022453716.1"/>
</dbReference>
<feature type="compositionally biased region" description="Basic and acidic residues" evidence="1">
    <location>
        <begin position="56"/>
        <end position="79"/>
    </location>
</feature>
<dbReference type="Pfam" id="PF08192">
    <property type="entry name" value="Peptidase_S64"/>
    <property type="match status" value="1"/>
</dbReference>
<gene>
    <name evidence="3" type="primary">LOC111115109</name>
</gene>